<feature type="transmembrane region" description="Helical" evidence="1">
    <location>
        <begin position="84"/>
        <end position="103"/>
    </location>
</feature>
<dbReference type="STRING" id="1038014.SAMN04487910_2558"/>
<evidence type="ECO:0000256" key="1">
    <source>
        <dbReference type="SAM" id="Phobius"/>
    </source>
</evidence>
<keyword evidence="1" id="KW-0472">Membrane</keyword>
<feature type="transmembrane region" description="Helical" evidence="1">
    <location>
        <begin position="9"/>
        <end position="27"/>
    </location>
</feature>
<sequence>MNNKQLTKFAIYAIAVLCAALINEFVIKYVKKHINEQGYLLVLVDMLIVVLIFAPAFALVSKYTKKLSKAYLKTSKKVSSSKNGNLLGFTVAIIILFILFAFLRHNINVIQDLKTMIP</sequence>
<evidence type="ECO:0000313" key="3">
    <source>
        <dbReference type="Proteomes" id="UP000198521"/>
    </source>
</evidence>
<keyword evidence="1" id="KW-1133">Transmembrane helix</keyword>
<dbReference type="EMBL" id="FOAB01000004">
    <property type="protein sequence ID" value="SEL47311.1"/>
    <property type="molecule type" value="Genomic_DNA"/>
</dbReference>
<reference evidence="2 3" key="1">
    <citation type="submission" date="2016-10" db="EMBL/GenBank/DDBJ databases">
        <authorList>
            <person name="de Groot N.N."/>
        </authorList>
    </citation>
    <scope>NUCLEOTIDE SEQUENCE [LARGE SCALE GENOMIC DNA]</scope>
    <source>
        <strain evidence="2 3">DSM 25232</strain>
    </source>
</reference>
<proteinExistence type="predicted"/>
<keyword evidence="1" id="KW-0812">Transmembrane</keyword>
<gene>
    <name evidence="2" type="ORF">SAMN04487910_2558</name>
</gene>
<dbReference type="OrthoDB" id="1162991at2"/>
<dbReference type="AlphaFoldDB" id="A0A1H7QGT8"/>
<evidence type="ECO:0000313" key="2">
    <source>
        <dbReference type="EMBL" id="SEL47311.1"/>
    </source>
</evidence>
<feature type="transmembrane region" description="Helical" evidence="1">
    <location>
        <begin position="39"/>
        <end position="63"/>
    </location>
</feature>
<organism evidence="2 3">
    <name type="scientific">Aquimarina amphilecti</name>
    <dbReference type="NCBI Taxonomy" id="1038014"/>
    <lineage>
        <taxon>Bacteria</taxon>
        <taxon>Pseudomonadati</taxon>
        <taxon>Bacteroidota</taxon>
        <taxon>Flavobacteriia</taxon>
        <taxon>Flavobacteriales</taxon>
        <taxon>Flavobacteriaceae</taxon>
        <taxon>Aquimarina</taxon>
    </lineage>
</organism>
<accession>A0A1H7QGT8</accession>
<dbReference type="RefSeq" id="WP_091408974.1">
    <property type="nucleotide sequence ID" value="NZ_FOAB01000004.1"/>
</dbReference>
<dbReference type="Proteomes" id="UP000198521">
    <property type="component" value="Unassembled WGS sequence"/>
</dbReference>
<keyword evidence="3" id="KW-1185">Reference proteome</keyword>
<protein>
    <submittedName>
        <fullName evidence="2">Uncharacterized protein</fullName>
    </submittedName>
</protein>
<name>A0A1H7QGT8_AQUAM</name>